<feature type="domain" description="B12-binding" evidence="6">
    <location>
        <begin position="187"/>
        <end position="311"/>
    </location>
</feature>
<dbReference type="Pfam" id="PF13411">
    <property type="entry name" value="MerR_1"/>
    <property type="match status" value="1"/>
</dbReference>
<dbReference type="Gene3D" id="1.10.1240.10">
    <property type="entry name" value="Methionine synthase domain"/>
    <property type="match status" value="1"/>
</dbReference>
<dbReference type="RefSeq" id="WP_099917233.1">
    <property type="nucleotide sequence ID" value="NZ_BMHS01000006.1"/>
</dbReference>
<evidence type="ECO:0000313" key="7">
    <source>
        <dbReference type="EMBL" id="PIL38514.1"/>
    </source>
</evidence>
<dbReference type="InterPro" id="IPR036594">
    <property type="entry name" value="Meth_synthase_dom"/>
</dbReference>
<keyword evidence="2" id="KW-0805">Transcription regulation</keyword>
<organism evidence="7 8">
    <name type="scientific">Massilia psychrophila</name>
    <dbReference type="NCBI Taxonomy" id="1603353"/>
    <lineage>
        <taxon>Bacteria</taxon>
        <taxon>Pseudomonadati</taxon>
        <taxon>Pseudomonadota</taxon>
        <taxon>Betaproteobacteria</taxon>
        <taxon>Burkholderiales</taxon>
        <taxon>Oxalobacteraceae</taxon>
        <taxon>Telluria group</taxon>
        <taxon>Massilia</taxon>
    </lineage>
</organism>
<dbReference type="GO" id="GO:0031419">
    <property type="term" value="F:cobalamin binding"/>
    <property type="evidence" value="ECO:0007669"/>
    <property type="project" value="InterPro"/>
</dbReference>
<dbReference type="PROSITE" id="PS50937">
    <property type="entry name" value="HTH_MERR_2"/>
    <property type="match status" value="1"/>
</dbReference>
<reference evidence="7 8" key="1">
    <citation type="submission" date="2017-10" db="EMBL/GenBank/DDBJ databases">
        <title>Massilia psychrophilum sp. nov., a novel purple-pigmented bacterium isolated from Tianshan glacier, Xinjiang Municipality, China.</title>
        <authorList>
            <person name="Wang H."/>
        </authorList>
    </citation>
    <scope>NUCLEOTIDE SEQUENCE [LARGE SCALE GENOMIC DNA]</scope>
    <source>
        <strain evidence="7 8">JCM 30813</strain>
    </source>
</reference>
<evidence type="ECO:0000259" key="6">
    <source>
        <dbReference type="PROSITE" id="PS51332"/>
    </source>
</evidence>
<proteinExistence type="predicted"/>
<dbReference type="InterPro" id="IPR000551">
    <property type="entry name" value="MerR-type_HTH_dom"/>
</dbReference>
<evidence type="ECO:0000313" key="8">
    <source>
        <dbReference type="Proteomes" id="UP000228593"/>
    </source>
</evidence>
<dbReference type="EMBL" id="PDOB01000034">
    <property type="protein sequence ID" value="PIL38514.1"/>
    <property type="molecule type" value="Genomic_DNA"/>
</dbReference>
<dbReference type="AlphaFoldDB" id="A0A2G8SXN1"/>
<dbReference type="GO" id="GO:0003700">
    <property type="term" value="F:DNA-binding transcription factor activity"/>
    <property type="evidence" value="ECO:0007669"/>
    <property type="project" value="InterPro"/>
</dbReference>
<comment type="caution">
    <text evidence="7">The sequence shown here is derived from an EMBL/GenBank/DDBJ whole genome shotgun (WGS) entry which is preliminary data.</text>
</comment>
<dbReference type="Gene3D" id="3.40.50.280">
    <property type="entry name" value="Cobalamin-binding domain"/>
    <property type="match status" value="1"/>
</dbReference>
<accession>A0A2G8SXN1</accession>
<dbReference type="CDD" id="cd01104">
    <property type="entry name" value="HTH_MlrA-CarA"/>
    <property type="match status" value="1"/>
</dbReference>
<evidence type="ECO:0000256" key="4">
    <source>
        <dbReference type="ARBA" id="ARBA00023163"/>
    </source>
</evidence>
<dbReference type="PROSITE" id="PS51332">
    <property type="entry name" value="B12_BINDING"/>
    <property type="match status" value="1"/>
</dbReference>
<evidence type="ECO:0000256" key="1">
    <source>
        <dbReference type="ARBA" id="ARBA00022491"/>
    </source>
</evidence>
<dbReference type="GO" id="GO:0003677">
    <property type="term" value="F:DNA binding"/>
    <property type="evidence" value="ECO:0007669"/>
    <property type="project" value="UniProtKB-KW"/>
</dbReference>
<dbReference type="PANTHER" id="PTHR30204">
    <property type="entry name" value="REDOX-CYCLING DRUG-SENSING TRANSCRIPTIONAL ACTIVATOR SOXR"/>
    <property type="match status" value="1"/>
</dbReference>
<dbReference type="InterPro" id="IPR036724">
    <property type="entry name" value="Cobalamin-bd_sf"/>
</dbReference>
<dbReference type="Proteomes" id="UP000228593">
    <property type="component" value="Unassembled WGS sequence"/>
</dbReference>
<dbReference type="InterPro" id="IPR003759">
    <property type="entry name" value="Cbl-bd_cap"/>
</dbReference>
<keyword evidence="3" id="KW-0238">DNA-binding</keyword>
<dbReference type="Gene3D" id="1.10.1660.10">
    <property type="match status" value="1"/>
</dbReference>
<keyword evidence="1" id="KW-0678">Repressor</keyword>
<protein>
    <submittedName>
        <fullName evidence="7">Cobalamin-binding protein</fullName>
    </submittedName>
</protein>
<dbReference type="PANTHER" id="PTHR30204:SF69">
    <property type="entry name" value="MERR-FAMILY TRANSCRIPTIONAL REGULATOR"/>
    <property type="match status" value="1"/>
</dbReference>
<dbReference type="InterPro" id="IPR047057">
    <property type="entry name" value="MerR_fam"/>
</dbReference>
<keyword evidence="8" id="KW-1185">Reference proteome</keyword>
<dbReference type="SUPFAM" id="SSF52242">
    <property type="entry name" value="Cobalamin (vitamin B12)-binding domain"/>
    <property type="match status" value="1"/>
</dbReference>
<dbReference type="SUPFAM" id="SSF46955">
    <property type="entry name" value="Putative DNA-binding domain"/>
    <property type="match status" value="1"/>
</dbReference>
<dbReference type="InterPro" id="IPR009061">
    <property type="entry name" value="DNA-bd_dom_put_sf"/>
</dbReference>
<evidence type="ECO:0000259" key="5">
    <source>
        <dbReference type="PROSITE" id="PS50937"/>
    </source>
</evidence>
<dbReference type="Pfam" id="PF02607">
    <property type="entry name" value="B12-binding_2"/>
    <property type="match status" value="1"/>
</dbReference>
<feature type="domain" description="HTH merR-type" evidence="5">
    <location>
        <begin position="12"/>
        <end position="67"/>
    </location>
</feature>
<name>A0A2G8SXN1_9BURK</name>
<gene>
    <name evidence="7" type="ORF">CR103_17490</name>
</gene>
<keyword evidence="4" id="KW-0804">Transcription</keyword>
<dbReference type="GO" id="GO:0046872">
    <property type="term" value="F:metal ion binding"/>
    <property type="evidence" value="ECO:0007669"/>
    <property type="project" value="InterPro"/>
</dbReference>
<dbReference type="OrthoDB" id="9800334at2"/>
<dbReference type="InterPro" id="IPR006158">
    <property type="entry name" value="Cobalamin-bd"/>
</dbReference>
<sequence>MTTPPRPVVLSSISDVERDVGVAKETLRVWERRYGFPQPQRDANGERLYPPEQLVRLSLVKRLLDQGYRPGKIIGLDIDELAELGAKPGKAVAARGLDDAEICACIDLLRAHKVAELRQRVSQAMLSMGLQRGVVELIAPLTGAVGLAWARGEVAVFEEHLFSEMLQGLMRNAIFAATQQSGHAQATPRVLLTTVPQERHGLGLLMAEALLSLERAHCVSLGVQTPLGDIVDAARSQRADIVALSFSGVTSARSIIDNVNELRSRLGDQAEVWAGGAGVEMARRHLAPGTVLDLTTIPTAVARWRAQHATLAV</sequence>
<evidence type="ECO:0000256" key="3">
    <source>
        <dbReference type="ARBA" id="ARBA00023125"/>
    </source>
</evidence>
<dbReference type="Pfam" id="PF02310">
    <property type="entry name" value="B12-binding"/>
    <property type="match status" value="1"/>
</dbReference>
<evidence type="ECO:0000256" key="2">
    <source>
        <dbReference type="ARBA" id="ARBA00023015"/>
    </source>
</evidence>
<dbReference type="SMART" id="SM00422">
    <property type="entry name" value="HTH_MERR"/>
    <property type="match status" value="1"/>
</dbReference>